<dbReference type="Proteomes" id="UP000030653">
    <property type="component" value="Unassembled WGS sequence"/>
</dbReference>
<gene>
    <name evidence="1" type="ORF">DACRYDRAFT_116684</name>
</gene>
<reference evidence="1 2" key="1">
    <citation type="journal article" date="2012" name="Science">
        <title>The Paleozoic origin of enzymatic lignin decomposition reconstructed from 31 fungal genomes.</title>
        <authorList>
            <person name="Floudas D."/>
            <person name="Binder M."/>
            <person name="Riley R."/>
            <person name="Barry K."/>
            <person name="Blanchette R.A."/>
            <person name="Henrissat B."/>
            <person name="Martinez A.T."/>
            <person name="Otillar R."/>
            <person name="Spatafora J.W."/>
            <person name="Yadav J.S."/>
            <person name="Aerts A."/>
            <person name="Benoit I."/>
            <person name="Boyd A."/>
            <person name="Carlson A."/>
            <person name="Copeland A."/>
            <person name="Coutinho P.M."/>
            <person name="de Vries R.P."/>
            <person name="Ferreira P."/>
            <person name="Findley K."/>
            <person name="Foster B."/>
            <person name="Gaskell J."/>
            <person name="Glotzer D."/>
            <person name="Gorecki P."/>
            <person name="Heitman J."/>
            <person name="Hesse C."/>
            <person name="Hori C."/>
            <person name="Igarashi K."/>
            <person name="Jurgens J.A."/>
            <person name="Kallen N."/>
            <person name="Kersten P."/>
            <person name="Kohler A."/>
            <person name="Kuees U."/>
            <person name="Kumar T.K.A."/>
            <person name="Kuo A."/>
            <person name="LaButti K."/>
            <person name="Larrondo L.F."/>
            <person name="Lindquist E."/>
            <person name="Ling A."/>
            <person name="Lombard V."/>
            <person name="Lucas S."/>
            <person name="Lundell T."/>
            <person name="Martin R."/>
            <person name="McLaughlin D.J."/>
            <person name="Morgenstern I."/>
            <person name="Morin E."/>
            <person name="Murat C."/>
            <person name="Nagy L.G."/>
            <person name="Nolan M."/>
            <person name="Ohm R.A."/>
            <person name="Patyshakuliyeva A."/>
            <person name="Rokas A."/>
            <person name="Ruiz-Duenas F.J."/>
            <person name="Sabat G."/>
            <person name="Salamov A."/>
            <person name="Samejima M."/>
            <person name="Schmutz J."/>
            <person name="Slot J.C."/>
            <person name="St John F."/>
            <person name="Stenlid J."/>
            <person name="Sun H."/>
            <person name="Sun S."/>
            <person name="Syed K."/>
            <person name="Tsang A."/>
            <person name="Wiebenga A."/>
            <person name="Young D."/>
            <person name="Pisabarro A."/>
            <person name="Eastwood D.C."/>
            <person name="Martin F."/>
            <person name="Cullen D."/>
            <person name="Grigoriev I.V."/>
            <person name="Hibbett D.S."/>
        </authorList>
    </citation>
    <scope>NUCLEOTIDE SEQUENCE [LARGE SCALE GENOMIC DNA]</scope>
    <source>
        <strain evidence="1 2">DJM-731 SS1</strain>
    </source>
</reference>
<evidence type="ECO:0000313" key="1">
    <source>
        <dbReference type="EMBL" id="EJU01569.1"/>
    </source>
</evidence>
<organism evidence="1 2">
    <name type="scientific">Dacryopinax primogenitus (strain DJM 731)</name>
    <name type="common">Brown rot fungus</name>
    <dbReference type="NCBI Taxonomy" id="1858805"/>
    <lineage>
        <taxon>Eukaryota</taxon>
        <taxon>Fungi</taxon>
        <taxon>Dikarya</taxon>
        <taxon>Basidiomycota</taxon>
        <taxon>Agaricomycotina</taxon>
        <taxon>Dacrymycetes</taxon>
        <taxon>Dacrymycetales</taxon>
        <taxon>Dacrymycetaceae</taxon>
        <taxon>Dacryopinax</taxon>
    </lineage>
</organism>
<dbReference type="EMBL" id="JH795864">
    <property type="protein sequence ID" value="EJU01569.1"/>
    <property type="molecule type" value="Genomic_DNA"/>
</dbReference>
<accession>M5FYH0</accession>
<name>M5FYH0_DACPD</name>
<dbReference type="RefSeq" id="XP_040628466.1">
    <property type="nucleotide sequence ID" value="XM_040770245.1"/>
</dbReference>
<evidence type="ECO:0000313" key="2">
    <source>
        <dbReference type="Proteomes" id="UP000030653"/>
    </source>
</evidence>
<protein>
    <submittedName>
        <fullName evidence="1">Uncharacterized protein</fullName>
    </submittedName>
</protein>
<proteinExistence type="predicted"/>
<sequence length="83" mass="9444">MTMVYAPFGPCRSQCDHHGGDGDSHRLRCAGYWRRTARNYKLRQLRDLAISLVVNQLGMVELRSAYLPSCPRTPVLPQPYPTP</sequence>
<dbReference type="AlphaFoldDB" id="M5FYH0"/>
<keyword evidence="2" id="KW-1185">Reference proteome</keyword>
<dbReference type="HOGENOM" id="CLU_2542530_0_0_1"/>
<dbReference type="GeneID" id="63685307"/>